<gene>
    <name evidence="4" type="ORF">DSCOOX_52990</name>
</gene>
<dbReference type="CDD" id="cd13603">
    <property type="entry name" value="PBP2_TRAP_Siap_TeaA_like"/>
    <property type="match status" value="1"/>
</dbReference>
<name>A0A5K8AI11_9BACT</name>
<dbReference type="AlphaFoldDB" id="A0A5K8AI11"/>
<evidence type="ECO:0000256" key="2">
    <source>
        <dbReference type="ARBA" id="ARBA00022448"/>
    </source>
</evidence>
<dbReference type="NCBIfam" id="TIGR00787">
    <property type="entry name" value="dctP"/>
    <property type="match status" value="1"/>
</dbReference>
<keyword evidence="2" id="KW-0813">Transport</keyword>
<keyword evidence="3" id="KW-0732">Signal</keyword>
<evidence type="ECO:0000313" key="4">
    <source>
        <dbReference type="EMBL" id="BBO92119.1"/>
    </source>
</evidence>
<organism evidence="4 5">
    <name type="scientific">Desulfosarcina ovata subsp. ovata</name>
    <dbReference type="NCBI Taxonomy" id="2752305"/>
    <lineage>
        <taxon>Bacteria</taxon>
        <taxon>Pseudomonadati</taxon>
        <taxon>Thermodesulfobacteriota</taxon>
        <taxon>Desulfobacteria</taxon>
        <taxon>Desulfobacterales</taxon>
        <taxon>Desulfosarcinaceae</taxon>
        <taxon>Desulfosarcina</taxon>
    </lineage>
</organism>
<sequence>MKTGLKLVLLTVILTVALGAIAYAKEEFFIKIAHTHGPGTDPEHYAHTPLQCFVKDIEQATNGRIKAKIYWNHALGKPEKVMNLLRSGMVEMQAFADGQAAPYYKDIQAIGIPYLFPNREVCYEVLDGPVIEKFNEKMGRECGIRPIAWGENGGYRHFSSNKLMKTAADLKGLKMRTMTHPVHMEMVRLLGMSPTPISYADLYTALQTGVVDGQENSISTVKMAKLDEVQKYIILDGHMYAPWVWFYSQKFLDKLPDDLRQILFREVRKAVALNREISQRNEKKDLEYLEKKGVTIIEPTPEAKAEIKKLTQGPIVAMLKKNYDPQLVDDLLEAVKEAEAKQAAGKL</sequence>
<evidence type="ECO:0000313" key="5">
    <source>
        <dbReference type="Proteomes" id="UP000422108"/>
    </source>
</evidence>
<evidence type="ECO:0000256" key="3">
    <source>
        <dbReference type="ARBA" id="ARBA00022729"/>
    </source>
</evidence>
<dbReference type="Proteomes" id="UP000422108">
    <property type="component" value="Chromosome"/>
</dbReference>
<dbReference type="PANTHER" id="PTHR33376:SF7">
    <property type="entry name" value="C4-DICARBOXYLATE-BINDING PROTEIN DCTB"/>
    <property type="match status" value="1"/>
</dbReference>
<dbReference type="InterPro" id="IPR038404">
    <property type="entry name" value="TRAP_DctP_sf"/>
</dbReference>
<comment type="similarity">
    <text evidence="1">Belongs to the bacterial solute-binding protein 7 family.</text>
</comment>
<dbReference type="Gene3D" id="3.40.190.170">
    <property type="entry name" value="Bacterial extracellular solute-binding protein, family 7"/>
    <property type="match status" value="1"/>
</dbReference>
<dbReference type="InterPro" id="IPR018389">
    <property type="entry name" value="DctP_fam"/>
</dbReference>
<accession>A0A5K8AI11</accession>
<dbReference type="GO" id="GO:0030288">
    <property type="term" value="C:outer membrane-bounded periplasmic space"/>
    <property type="evidence" value="ECO:0007669"/>
    <property type="project" value="InterPro"/>
</dbReference>
<dbReference type="Pfam" id="PF03480">
    <property type="entry name" value="DctP"/>
    <property type="match status" value="1"/>
</dbReference>
<evidence type="ECO:0000256" key="1">
    <source>
        <dbReference type="ARBA" id="ARBA00009023"/>
    </source>
</evidence>
<reference evidence="4 5" key="1">
    <citation type="submission" date="2019-11" db="EMBL/GenBank/DDBJ databases">
        <title>Comparative genomics of hydrocarbon-degrading Desulfosarcina strains.</title>
        <authorList>
            <person name="Watanabe M."/>
            <person name="Kojima H."/>
            <person name="Fukui M."/>
        </authorList>
    </citation>
    <scope>NUCLEOTIDE SEQUENCE [LARGE SCALE GENOMIC DNA]</scope>
    <source>
        <strain evidence="5">oXyS1</strain>
    </source>
</reference>
<dbReference type="InterPro" id="IPR004682">
    <property type="entry name" value="TRAP_DctP"/>
</dbReference>
<dbReference type="PIRSF" id="PIRSF006470">
    <property type="entry name" value="DctB"/>
    <property type="match status" value="1"/>
</dbReference>
<proteinExistence type="inferred from homology"/>
<dbReference type="EMBL" id="AP021879">
    <property type="protein sequence ID" value="BBO92119.1"/>
    <property type="molecule type" value="Genomic_DNA"/>
</dbReference>
<dbReference type="PANTHER" id="PTHR33376">
    <property type="match status" value="1"/>
</dbReference>
<keyword evidence="5" id="KW-1185">Reference proteome</keyword>
<dbReference type="NCBIfam" id="NF037995">
    <property type="entry name" value="TRAP_S1"/>
    <property type="match status" value="1"/>
</dbReference>
<dbReference type="GO" id="GO:0055085">
    <property type="term" value="P:transmembrane transport"/>
    <property type="evidence" value="ECO:0007669"/>
    <property type="project" value="InterPro"/>
</dbReference>
<dbReference type="RefSeq" id="WP_155312905.1">
    <property type="nucleotide sequence ID" value="NZ_AP021879.1"/>
</dbReference>
<protein>
    <submittedName>
        <fullName evidence="4">C4-dicarboxylate ABC transporter</fullName>
    </submittedName>
</protein>